<proteinExistence type="predicted"/>
<dbReference type="AlphaFoldDB" id="A0A0G1HN76"/>
<evidence type="ECO:0000313" key="2">
    <source>
        <dbReference type="Proteomes" id="UP000034172"/>
    </source>
</evidence>
<reference evidence="1 2" key="1">
    <citation type="journal article" date="2015" name="Nature">
        <title>rRNA introns, odd ribosomes, and small enigmatic genomes across a large radiation of phyla.</title>
        <authorList>
            <person name="Brown C.T."/>
            <person name="Hug L.A."/>
            <person name="Thomas B.C."/>
            <person name="Sharon I."/>
            <person name="Castelle C.J."/>
            <person name="Singh A."/>
            <person name="Wilkins M.J."/>
            <person name="Williams K.H."/>
            <person name="Banfield J.F."/>
        </authorList>
    </citation>
    <scope>NUCLEOTIDE SEQUENCE [LARGE SCALE GENOMIC DNA]</scope>
</reference>
<protein>
    <submittedName>
        <fullName evidence="1">Uncharacterized protein</fullName>
    </submittedName>
</protein>
<evidence type="ECO:0000313" key="1">
    <source>
        <dbReference type="EMBL" id="KKT48375.1"/>
    </source>
</evidence>
<dbReference type="Proteomes" id="UP000034172">
    <property type="component" value="Unassembled WGS sequence"/>
</dbReference>
<name>A0A0G1HN76_9BACT</name>
<comment type="caution">
    <text evidence="1">The sequence shown here is derived from an EMBL/GenBank/DDBJ whole genome shotgun (WGS) entry which is preliminary data.</text>
</comment>
<gene>
    <name evidence="1" type="ORF">UW41_C0031G0002</name>
</gene>
<organism evidence="1 2">
    <name type="scientific">Candidatus Collierbacteria bacterium GW2011_GWC2_44_18</name>
    <dbReference type="NCBI Taxonomy" id="1618392"/>
    <lineage>
        <taxon>Bacteria</taxon>
        <taxon>Candidatus Collieribacteriota</taxon>
    </lineage>
</organism>
<accession>A0A0G1HN76</accession>
<dbReference type="STRING" id="1618392.UW41_C0031G0002"/>
<dbReference type="EMBL" id="LCIE01000031">
    <property type="protein sequence ID" value="KKT48375.1"/>
    <property type="molecule type" value="Genomic_DNA"/>
</dbReference>
<sequence>MKRYEPNQEIDESILSKERDLKYNAYTDLRLVANLSDVGEMDIYPPSIIERAEAIRNLRGKGFDLGLAGLRLTQKMEEGKEILNVVVDSSKSSEYLKFVDEMKEVRKWFLGETTIKPETPVLNKLGIDTTKFVETKTTGNEPLIPAQEMMLNGQITDTDDTSGVSLGGDSLKKLDDEKMNFEVVSKAEIEKKNMSEYQNPASKLILLGDITRKSNGEFAVSDRREEGEISNEMRASMIRKLVASGFDVSVIGIKVKENSASLEYYTNFRDIDDVALIKLIKEIEEQDKNYDEGKFSDEFKKFMGSNLDRFKMTKDLLFRDRVFRGENQTKKGKDGEKTEKKDSVWYDGILEDLKIASFLDHHLSKDEVSRSDEVMERLRKKFPKLPKLSQNEGTQEDLNRRKLRAVYEYLKDGEISHFAKDFFKTKEEAEKFLEAMRVDNGEGDEKKGANSPEKAEVVLSEENPIIQELKMTLKTLDQKTKWEAKMAEIRALPQKEQENKFWMLIALARMQRNKRFLDRDIDPDGKIAKFWDDHKGRLGDLGVKVV</sequence>